<dbReference type="PANTHER" id="PTHR43028">
    <property type="entry name" value="3'(2'),5'-BISPHOSPHATE NUCLEOTIDASE 1"/>
    <property type="match status" value="1"/>
</dbReference>
<reference evidence="1 2" key="1">
    <citation type="journal article" date="2021" name="Front. Microbiol.">
        <title>Comprehensive Comparative Genomics and Phenotyping of Methylobacterium Species.</title>
        <authorList>
            <person name="Alessa O."/>
            <person name="Ogura Y."/>
            <person name="Fujitani Y."/>
            <person name="Takami H."/>
            <person name="Hayashi T."/>
            <person name="Sahin N."/>
            <person name="Tani A."/>
        </authorList>
    </citation>
    <scope>NUCLEOTIDE SEQUENCE [LARGE SCALE GENOMIC DNA]</scope>
    <source>
        <strain evidence="1 2">DSM 23679</strain>
    </source>
</reference>
<dbReference type="Proteomes" id="UP001055117">
    <property type="component" value="Unassembled WGS sequence"/>
</dbReference>
<dbReference type="SUPFAM" id="SSF56655">
    <property type="entry name" value="Carbohydrate phosphatase"/>
    <property type="match status" value="1"/>
</dbReference>
<dbReference type="Pfam" id="PF00459">
    <property type="entry name" value="Inositol_P"/>
    <property type="match status" value="1"/>
</dbReference>
<protein>
    <submittedName>
        <fullName evidence="1">3'(2'),5'-bisphosphate nucleotidase CysQ</fullName>
    </submittedName>
</protein>
<comment type="caution">
    <text evidence="1">The sequence shown here is derived from an EMBL/GenBank/DDBJ whole genome shotgun (WGS) entry which is preliminary data.</text>
</comment>
<evidence type="ECO:0000313" key="2">
    <source>
        <dbReference type="Proteomes" id="UP001055117"/>
    </source>
</evidence>
<gene>
    <name evidence="1" type="primary">cysQ_2</name>
    <name evidence="1" type="ORF">AFCDBAGC_3775</name>
</gene>
<sequence length="299" mass="31241">MAMAASSIVSLSGPERERIAADLAEIACAAGEILLGHHGHDCPHVLKVDGSPSSHADLEAEQLILANLLERFPAIPVVAEETCHDVPPADRFFLVDPLDGTRDFLAGSPEFAVCIALIEGNRPVAAALAAPGVGRVWQAGVVAHEAPIEAGRPGSIRAVHTRPEPKDGLTALGSRRHGDIETEACLDALGVTERRPAGSALKFALIASGEADLYVRCGPTMEWDTAAGDHILTAAGGRVVTPTGRPIIYGRHAMAYRNGPFAALGDPALAARVALPDRGPILRPRESAGVPELTPVLRP</sequence>
<evidence type="ECO:0000313" key="1">
    <source>
        <dbReference type="EMBL" id="GJD45897.1"/>
    </source>
</evidence>
<dbReference type="Gene3D" id="3.30.540.10">
    <property type="entry name" value="Fructose-1,6-Bisphosphatase, subunit A, domain 1"/>
    <property type="match status" value="1"/>
</dbReference>
<keyword evidence="2" id="KW-1185">Reference proteome</keyword>
<dbReference type="InterPro" id="IPR050725">
    <property type="entry name" value="CysQ/Inositol_MonoPase"/>
</dbReference>
<name>A0ABQ4QKZ9_9HYPH</name>
<dbReference type="PANTHER" id="PTHR43028:SF5">
    <property type="entry name" value="3'(2'),5'-BISPHOSPHATE NUCLEOTIDASE 1"/>
    <property type="match status" value="1"/>
</dbReference>
<accession>A0ABQ4QKZ9</accession>
<dbReference type="Gene3D" id="3.40.190.80">
    <property type="match status" value="1"/>
</dbReference>
<dbReference type="InterPro" id="IPR000760">
    <property type="entry name" value="Inositol_monophosphatase-like"/>
</dbReference>
<dbReference type="EMBL" id="BPQG01000056">
    <property type="protein sequence ID" value="GJD45897.1"/>
    <property type="molecule type" value="Genomic_DNA"/>
</dbReference>
<dbReference type="CDD" id="cd01638">
    <property type="entry name" value="CysQ"/>
    <property type="match status" value="1"/>
</dbReference>
<proteinExistence type="predicted"/>
<organism evidence="1 2">
    <name type="scientific">Methylobacterium cerastii</name>
    <dbReference type="NCBI Taxonomy" id="932741"/>
    <lineage>
        <taxon>Bacteria</taxon>
        <taxon>Pseudomonadati</taxon>
        <taxon>Pseudomonadota</taxon>
        <taxon>Alphaproteobacteria</taxon>
        <taxon>Hyphomicrobiales</taxon>
        <taxon>Methylobacteriaceae</taxon>
        <taxon>Methylobacterium</taxon>
    </lineage>
</organism>